<dbReference type="InterPro" id="IPR001314">
    <property type="entry name" value="Peptidase_S1A"/>
</dbReference>
<evidence type="ECO:0000313" key="7">
    <source>
        <dbReference type="RefSeq" id="XP_022818964.1"/>
    </source>
</evidence>
<dbReference type="PROSITE" id="PS50923">
    <property type="entry name" value="SUSHI"/>
    <property type="match status" value="1"/>
</dbReference>
<dbReference type="GeneID" id="111351308"/>
<dbReference type="RefSeq" id="XP_022818964.1">
    <property type="nucleotide sequence ID" value="XM_022963196.1"/>
</dbReference>
<dbReference type="InterPro" id="IPR001254">
    <property type="entry name" value="Trypsin_dom"/>
</dbReference>
<evidence type="ECO:0000256" key="3">
    <source>
        <dbReference type="SAM" id="SignalP"/>
    </source>
</evidence>
<dbReference type="Gene3D" id="2.10.70.10">
    <property type="entry name" value="Complement Module, domain 1"/>
    <property type="match status" value="1"/>
</dbReference>
<gene>
    <name evidence="7" type="primary">LOC111351308</name>
</gene>
<dbReference type="SUPFAM" id="SSF50494">
    <property type="entry name" value="Trypsin-like serine proteases"/>
    <property type="match status" value="1"/>
</dbReference>
<dbReference type="InterPro" id="IPR009003">
    <property type="entry name" value="Peptidase_S1_PA"/>
</dbReference>
<comment type="caution">
    <text evidence="2">Lacks conserved residue(s) required for the propagation of feature annotation.</text>
</comment>
<name>A0A9J7E0B1_SPOLT</name>
<dbReference type="SUPFAM" id="SSF57535">
    <property type="entry name" value="Complement control module/SCR domain"/>
    <property type="match status" value="1"/>
</dbReference>
<evidence type="ECO:0000256" key="1">
    <source>
        <dbReference type="ARBA" id="ARBA00023157"/>
    </source>
</evidence>
<dbReference type="Gene3D" id="2.40.10.10">
    <property type="entry name" value="Trypsin-like serine proteases"/>
    <property type="match status" value="1"/>
</dbReference>
<sequence>MCFKCYICIIFASFVLHNQDIIAATISGDRAAAFKRNFEHEILTGNLCNDTVDCSVTGGDGITNMIADEPFGVRHKRSSLCTLPSHPDHGAYTQAPYPESFPPGLDFVILDYFCFPPYRMVGKSPVLCNNGQWAHAFPTCKLFCKLARYQDMDFRCLISDDPADGYSKCDYVVPSGSKVQPFCKVHYFSRVPLNVMTCVNGTWDHMADTCRPECGTIIAKGTPLMSGGRPAKYGELPWHVGIYYKKNKPYEQICGGSIISRKTVLSAAHCFWKLGDMEPPCRYAVQAGKLFRAWNDEQDEEVQQRDVIDIKIPPHYRGVQTNFQDDLAILILGKSFFFKMLVQPVCLDFGSEMDKRHLEPGNMGKIAGWGYTSEAGEPSPYLKVADLPSVGIQQCLNETSFAFKVYITVDKICAGYTNGTATVCKGDSGGGLSFPEQENGVTKYYLRGIVSTAPADGLTCNTVTITTFTHVASHHNFIESHFENPGRIGLRVLNTRMIGFYNDSSVCFD</sequence>
<dbReference type="GO" id="GO:0006508">
    <property type="term" value="P:proteolysis"/>
    <property type="evidence" value="ECO:0007669"/>
    <property type="project" value="InterPro"/>
</dbReference>
<reference evidence="7" key="1">
    <citation type="submission" date="2025-08" db="UniProtKB">
        <authorList>
            <consortium name="RefSeq"/>
        </authorList>
    </citation>
    <scope>IDENTIFICATION</scope>
    <source>
        <strain evidence="7">Ishihara</strain>
        <tissue evidence="7">Whole body</tissue>
    </source>
</reference>
<keyword evidence="1" id="KW-1015">Disulfide bond</keyword>
<dbReference type="KEGG" id="sliu:111351308"/>
<dbReference type="CDD" id="cd00190">
    <property type="entry name" value="Tryp_SPc"/>
    <property type="match status" value="1"/>
</dbReference>
<dbReference type="InterPro" id="IPR018114">
    <property type="entry name" value="TRYPSIN_HIS"/>
</dbReference>
<dbReference type="Proteomes" id="UP000301870">
    <property type="component" value="Chromosome 13"/>
</dbReference>
<dbReference type="CDD" id="cd00033">
    <property type="entry name" value="CCP"/>
    <property type="match status" value="1"/>
</dbReference>
<feature type="signal peptide" evidence="3">
    <location>
        <begin position="1"/>
        <end position="23"/>
    </location>
</feature>
<organism evidence="6 7">
    <name type="scientific">Spodoptera litura</name>
    <name type="common">Asian cotton leafworm</name>
    <dbReference type="NCBI Taxonomy" id="69820"/>
    <lineage>
        <taxon>Eukaryota</taxon>
        <taxon>Metazoa</taxon>
        <taxon>Ecdysozoa</taxon>
        <taxon>Arthropoda</taxon>
        <taxon>Hexapoda</taxon>
        <taxon>Insecta</taxon>
        <taxon>Pterygota</taxon>
        <taxon>Neoptera</taxon>
        <taxon>Endopterygota</taxon>
        <taxon>Lepidoptera</taxon>
        <taxon>Glossata</taxon>
        <taxon>Ditrysia</taxon>
        <taxon>Noctuoidea</taxon>
        <taxon>Noctuidae</taxon>
        <taxon>Amphipyrinae</taxon>
        <taxon>Spodoptera</taxon>
    </lineage>
</organism>
<dbReference type="Pfam" id="PF00084">
    <property type="entry name" value="Sushi"/>
    <property type="match status" value="1"/>
</dbReference>
<dbReference type="OrthoDB" id="2019384at2759"/>
<dbReference type="PANTHER" id="PTHR24252">
    <property type="entry name" value="ACROSIN-RELATED"/>
    <property type="match status" value="1"/>
</dbReference>
<feature type="domain" description="Peptidase S1" evidence="4">
    <location>
        <begin position="225"/>
        <end position="483"/>
    </location>
</feature>
<dbReference type="AlphaFoldDB" id="A0A9J7E0B1"/>
<dbReference type="PROSITE" id="PS50240">
    <property type="entry name" value="TRYPSIN_DOM"/>
    <property type="match status" value="1"/>
</dbReference>
<dbReference type="PROSITE" id="PS00134">
    <property type="entry name" value="TRYPSIN_HIS"/>
    <property type="match status" value="1"/>
</dbReference>
<proteinExistence type="predicted"/>
<evidence type="ECO:0000259" key="4">
    <source>
        <dbReference type="PROSITE" id="PS50240"/>
    </source>
</evidence>
<dbReference type="GO" id="GO:0004252">
    <property type="term" value="F:serine-type endopeptidase activity"/>
    <property type="evidence" value="ECO:0007669"/>
    <property type="project" value="InterPro"/>
</dbReference>
<dbReference type="PRINTS" id="PR00722">
    <property type="entry name" value="CHYMOTRYPSIN"/>
</dbReference>
<dbReference type="SMART" id="SM00032">
    <property type="entry name" value="CCP"/>
    <property type="match status" value="2"/>
</dbReference>
<keyword evidence="3" id="KW-0732">Signal</keyword>
<dbReference type="Pfam" id="PF00089">
    <property type="entry name" value="Trypsin"/>
    <property type="match status" value="1"/>
</dbReference>
<dbReference type="SMART" id="SM00020">
    <property type="entry name" value="Tryp_SPc"/>
    <property type="match status" value="1"/>
</dbReference>
<evidence type="ECO:0000313" key="6">
    <source>
        <dbReference type="Proteomes" id="UP000301870"/>
    </source>
</evidence>
<dbReference type="InterPro" id="IPR000436">
    <property type="entry name" value="Sushi_SCR_CCP_dom"/>
</dbReference>
<feature type="domain" description="Sushi" evidence="5">
    <location>
        <begin position="79"/>
        <end position="142"/>
    </location>
</feature>
<evidence type="ECO:0000259" key="5">
    <source>
        <dbReference type="PROSITE" id="PS50923"/>
    </source>
</evidence>
<evidence type="ECO:0000256" key="2">
    <source>
        <dbReference type="PROSITE-ProRule" id="PRU00302"/>
    </source>
</evidence>
<accession>A0A9J7E0B1</accession>
<feature type="chain" id="PRO_5039922045" evidence="3">
    <location>
        <begin position="24"/>
        <end position="509"/>
    </location>
</feature>
<keyword evidence="6" id="KW-1185">Reference proteome</keyword>
<protein>
    <submittedName>
        <fullName evidence="7">Modular serine protease-like</fullName>
    </submittedName>
</protein>
<dbReference type="InterPro" id="IPR035976">
    <property type="entry name" value="Sushi/SCR/CCP_sf"/>
</dbReference>
<dbReference type="PANTHER" id="PTHR24252:SF7">
    <property type="entry name" value="HYALIN"/>
    <property type="match status" value="1"/>
</dbReference>
<keyword evidence="2" id="KW-0768">Sushi</keyword>
<dbReference type="InterPro" id="IPR043504">
    <property type="entry name" value="Peptidase_S1_PA_chymotrypsin"/>
</dbReference>